<evidence type="ECO:0000259" key="1">
    <source>
        <dbReference type="Pfam" id="PF21818"/>
    </source>
</evidence>
<accession>A0A0S3F692</accession>
<dbReference type="OrthoDB" id="2866199at2"/>
<dbReference type="RefSeq" id="WP_048575077.1">
    <property type="nucleotide sequence ID" value="NZ_CP013267.1"/>
</dbReference>
<name>A0A0S3F692_9SPHN</name>
<organism evidence="2 3">
    <name type="scientific">Sphingobium baderi</name>
    <dbReference type="NCBI Taxonomy" id="1332080"/>
    <lineage>
        <taxon>Bacteria</taxon>
        <taxon>Pseudomonadati</taxon>
        <taxon>Pseudomonadota</taxon>
        <taxon>Alphaproteobacteria</taxon>
        <taxon>Sphingomonadales</taxon>
        <taxon>Sphingomonadaceae</taxon>
        <taxon>Sphingobium</taxon>
    </lineage>
</organism>
<proteinExistence type="predicted"/>
<dbReference type="Proteomes" id="UP000056968">
    <property type="component" value="Plasmid pDE3"/>
</dbReference>
<evidence type="ECO:0000313" key="3">
    <source>
        <dbReference type="Proteomes" id="UP000056968"/>
    </source>
</evidence>
<feature type="domain" description="DUF6884" evidence="1">
    <location>
        <begin position="5"/>
        <end position="135"/>
    </location>
</feature>
<sequence length="164" mass="18483">MSNAVYLVSCVAQKADRRRRAADLYQSDWFKKARAYVESTGCRWFILSAEHGLLRPSSRIDPYDTTLSVLGARGRRAWGERVATQIDKALGRRFAGELIFLAGRHYRTPLLDYAADRARVPMEGLGIGQQKAWLAARIAEAREQAARAAQLDLFEDWPRSDVGV</sequence>
<keyword evidence="2" id="KW-0614">Plasmid</keyword>
<dbReference type="EMBL" id="CP013267">
    <property type="protein sequence ID" value="ALR23152.1"/>
    <property type="molecule type" value="Genomic_DNA"/>
</dbReference>
<reference evidence="2 3" key="1">
    <citation type="submission" date="2015-11" db="EMBL/GenBank/DDBJ databases">
        <title>A Two-component Flavoprotein Monooxygenase System MeaXY Responsible for para-Hydroxylation of 2-Methyl-6-ethylaniline and 2,6-Diethylaniline in Sphingobium baderi DE-13.</title>
        <authorList>
            <person name="Cheng M."/>
            <person name="Meng Q."/>
            <person name="Yang Y."/>
            <person name="Chu C."/>
            <person name="Yan X."/>
            <person name="He J."/>
            <person name="Li S."/>
        </authorList>
    </citation>
    <scope>NUCLEOTIDE SEQUENCE [LARGE SCALE GENOMIC DNA]</scope>
    <source>
        <strain evidence="2 3">DE-13</strain>
        <plasmid evidence="3">Plasmid pDE3</plasmid>
    </source>
</reference>
<dbReference type="AlphaFoldDB" id="A0A0S3F692"/>
<dbReference type="Pfam" id="PF21818">
    <property type="entry name" value="DUF6884"/>
    <property type="match status" value="1"/>
</dbReference>
<dbReference type="InterPro" id="IPR049251">
    <property type="entry name" value="DUF6884"/>
</dbReference>
<evidence type="ECO:0000313" key="2">
    <source>
        <dbReference type="EMBL" id="ALR23152.1"/>
    </source>
</evidence>
<gene>
    <name evidence="2" type="ORF">ATN00_21880</name>
</gene>
<protein>
    <recommendedName>
        <fullName evidence="1">DUF6884 domain-containing protein</fullName>
    </recommendedName>
</protein>
<keyword evidence="3" id="KW-1185">Reference proteome</keyword>
<dbReference type="KEGG" id="sbd:ATN00_21880"/>
<geneLocation type="plasmid" evidence="2 3">
    <name>pDE3</name>
</geneLocation>